<sequence>MIMLRKNNHKVGEVLMSQLQIQQVLKDAELYEDEEEVSSDEIMFNDQSNDDLEVIAEESLEIEKHWIYQDFCKML</sequence>
<keyword evidence="2" id="KW-1185">Reference proteome</keyword>
<gene>
    <name evidence="1" type="ORF">FMOSSE_LOCUS6673</name>
</gene>
<accession>A0A9N9B8T9</accession>
<organism evidence="1 2">
    <name type="scientific">Funneliformis mosseae</name>
    <name type="common">Endomycorrhizal fungus</name>
    <name type="synonym">Glomus mosseae</name>
    <dbReference type="NCBI Taxonomy" id="27381"/>
    <lineage>
        <taxon>Eukaryota</taxon>
        <taxon>Fungi</taxon>
        <taxon>Fungi incertae sedis</taxon>
        <taxon>Mucoromycota</taxon>
        <taxon>Glomeromycotina</taxon>
        <taxon>Glomeromycetes</taxon>
        <taxon>Glomerales</taxon>
        <taxon>Glomeraceae</taxon>
        <taxon>Funneliformis</taxon>
    </lineage>
</organism>
<dbReference type="Proteomes" id="UP000789375">
    <property type="component" value="Unassembled WGS sequence"/>
</dbReference>
<dbReference type="AlphaFoldDB" id="A0A9N9B8T9"/>
<protein>
    <submittedName>
        <fullName evidence="1">2138_t:CDS:1</fullName>
    </submittedName>
</protein>
<evidence type="ECO:0000313" key="2">
    <source>
        <dbReference type="Proteomes" id="UP000789375"/>
    </source>
</evidence>
<reference evidence="1" key="1">
    <citation type="submission" date="2021-06" db="EMBL/GenBank/DDBJ databases">
        <authorList>
            <person name="Kallberg Y."/>
            <person name="Tangrot J."/>
            <person name="Rosling A."/>
        </authorList>
    </citation>
    <scope>NUCLEOTIDE SEQUENCE</scope>
    <source>
        <strain evidence="1">87-6 pot B 2015</strain>
    </source>
</reference>
<evidence type="ECO:0000313" key="1">
    <source>
        <dbReference type="EMBL" id="CAG8555184.1"/>
    </source>
</evidence>
<proteinExistence type="predicted"/>
<comment type="caution">
    <text evidence="1">The sequence shown here is derived from an EMBL/GenBank/DDBJ whole genome shotgun (WGS) entry which is preliminary data.</text>
</comment>
<name>A0A9N9B8T9_FUNMO</name>
<dbReference type="EMBL" id="CAJVPP010001436">
    <property type="protein sequence ID" value="CAG8555184.1"/>
    <property type="molecule type" value="Genomic_DNA"/>
</dbReference>